<keyword evidence="1" id="KW-0436">Ligase</keyword>
<evidence type="ECO:0000313" key="3">
    <source>
        <dbReference type="Proteomes" id="UP000593562"/>
    </source>
</evidence>
<keyword evidence="2" id="KW-0808">Transferase</keyword>
<dbReference type="InParanoid" id="A0A7J7BWH5"/>
<dbReference type="GO" id="GO:0006450">
    <property type="term" value="P:regulation of translational fidelity"/>
    <property type="evidence" value="ECO:0007669"/>
    <property type="project" value="InterPro"/>
</dbReference>
<dbReference type="AlphaFoldDB" id="A0A7J7BWH5"/>
<proteinExistence type="inferred from homology"/>
<keyword evidence="1" id="KW-0150">Chloroplast</keyword>
<dbReference type="GO" id="GO:0070681">
    <property type="term" value="P:glutaminyl-tRNAGln biosynthesis via transamidation"/>
    <property type="evidence" value="ECO:0007669"/>
    <property type="project" value="UniProtKB-UniRule"/>
</dbReference>
<accession>A0A7J7BWH5</accession>
<comment type="similarity">
    <text evidence="1">Belongs to the GatC family.</text>
</comment>
<name>A0A7J7BWH5_TRIWF</name>
<dbReference type="GO" id="GO:0050567">
    <property type="term" value="F:glutaminyl-tRNA synthase (glutamine-hydrolyzing) activity"/>
    <property type="evidence" value="ECO:0007669"/>
    <property type="project" value="UniProtKB-UniRule"/>
</dbReference>
<dbReference type="GO" id="GO:0009507">
    <property type="term" value="C:chloroplast"/>
    <property type="evidence" value="ECO:0007669"/>
    <property type="project" value="UniProtKB-SubCell"/>
</dbReference>
<reference evidence="2 3" key="1">
    <citation type="journal article" date="2020" name="Nat. Commun.">
        <title>Genome of Tripterygium wilfordii and identification of cytochrome P450 involved in triptolide biosynthesis.</title>
        <authorList>
            <person name="Tu L."/>
            <person name="Su P."/>
            <person name="Zhang Z."/>
            <person name="Gao L."/>
            <person name="Wang J."/>
            <person name="Hu T."/>
            <person name="Zhou J."/>
            <person name="Zhang Y."/>
            <person name="Zhao Y."/>
            <person name="Liu Y."/>
            <person name="Song Y."/>
            <person name="Tong Y."/>
            <person name="Lu Y."/>
            <person name="Yang J."/>
            <person name="Xu C."/>
            <person name="Jia M."/>
            <person name="Peters R.J."/>
            <person name="Huang L."/>
            <person name="Gao W."/>
        </authorList>
    </citation>
    <scope>NUCLEOTIDE SEQUENCE [LARGE SCALE GENOMIC DNA]</scope>
    <source>
        <strain evidence="3">cv. XIE 37</strain>
        <tissue evidence="2">Leaf</tissue>
    </source>
</reference>
<dbReference type="NCBIfam" id="TIGR00135">
    <property type="entry name" value="gatC"/>
    <property type="match status" value="1"/>
</dbReference>
<comment type="subcellular location">
    <subcellularLocation>
        <location evidence="1">Mitochondrion</location>
    </subcellularLocation>
    <subcellularLocation>
        <location evidence="1">Plastid</location>
        <location evidence="1">Chloroplast</location>
    </subcellularLocation>
</comment>
<dbReference type="SUPFAM" id="SSF141000">
    <property type="entry name" value="Glu-tRNAGln amidotransferase C subunit"/>
    <property type="match status" value="1"/>
</dbReference>
<comment type="caution">
    <text evidence="2">The sequence shown here is derived from an EMBL/GenBank/DDBJ whole genome shotgun (WGS) entry which is preliminary data.</text>
</comment>
<dbReference type="InterPro" id="IPR003837">
    <property type="entry name" value="GatC"/>
</dbReference>
<dbReference type="PANTHER" id="PTHR15004:SF0">
    <property type="entry name" value="GLUTAMYL-TRNA(GLN) AMIDOTRANSFERASE SUBUNIT C, MITOCHONDRIAL"/>
    <property type="match status" value="1"/>
</dbReference>
<comment type="subunit">
    <text evidence="1">Subunit of the heterotrimeric GatCAB amidotransferase (AdT) complex, composed of A, B and C subunits.</text>
</comment>
<keyword evidence="1" id="KW-0547">Nucleotide-binding</keyword>
<dbReference type="EMBL" id="JAAARO010000023">
    <property type="protein sequence ID" value="KAF5726178.1"/>
    <property type="molecule type" value="Genomic_DNA"/>
</dbReference>
<dbReference type="InterPro" id="IPR036113">
    <property type="entry name" value="Asp/Glu-ADT_sf_sub_c"/>
</dbReference>
<dbReference type="Pfam" id="PF02686">
    <property type="entry name" value="GatC"/>
    <property type="match status" value="1"/>
</dbReference>
<comment type="function">
    <text evidence="1">Allows the formation of correctly charged Gln-tRNA(Gln) through the transamidation of misacylated Glu-tRNA(Gln) in chloroplasts and mitochondria. The reaction takes place in the presence of glutamine and ATP through an activated gamma-phospho-Glu-tRNA(Gln).</text>
</comment>
<keyword evidence="1" id="KW-0934">Plastid</keyword>
<sequence>MASRGLLLFKAPLPKQLCFSPKFPLHCNILNGFRSCSTTTTTVSSLPPPDVARLAETARITLTPQEVEEFAPKIRQMVDWFGQLQAVDLSSVEPALRAGTEVDSFRDDIPESFENRNAMINAVPSYEEPYIKVPKVLNKE</sequence>
<protein>
    <recommendedName>
        <fullName evidence="1">Glutamyl-tRNA(Gln) amidotransferase subunit C, chloroplastic/mitochondrial</fullName>
        <shortName evidence="1">Glu-AdT subunit C</shortName>
        <ecNumber evidence="1">6.3.5.-</ecNumber>
    </recommendedName>
</protein>
<dbReference type="GO" id="GO:0005739">
    <property type="term" value="C:mitochondrion"/>
    <property type="evidence" value="ECO:0007669"/>
    <property type="project" value="UniProtKB-SubCell"/>
</dbReference>
<dbReference type="FunCoup" id="A0A7J7BWH5">
    <property type="interactions" value="724"/>
</dbReference>
<dbReference type="EC" id="6.3.5.-" evidence="1"/>
<dbReference type="GO" id="GO:0016740">
    <property type="term" value="F:transferase activity"/>
    <property type="evidence" value="ECO:0007669"/>
    <property type="project" value="UniProtKB-KW"/>
</dbReference>
<organism evidence="2 3">
    <name type="scientific">Tripterygium wilfordii</name>
    <name type="common">Thunder God vine</name>
    <dbReference type="NCBI Taxonomy" id="458696"/>
    <lineage>
        <taxon>Eukaryota</taxon>
        <taxon>Viridiplantae</taxon>
        <taxon>Streptophyta</taxon>
        <taxon>Embryophyta</taxon>
        <taxon>Tracheophyta</taxon>
        <taxon>Spermatophyta</taxon>
        <taxon>Magnoliopsida</taxon>
        <taxon>eudicotyledons</taxon>
        <taxon>Gunneridae</taxon>
        <taxon>Pentapetalae</taxon>
        <taxon>rosids</taxon>
        <taxon>fabids</taxon>
        <taxon>Celastrales</taxon>
        <taxon>Celastraceae</taxon>
        <taxon>Tripterygium</taxon>
    </lineage>
</organism>
<dbReference type="GO" id="GO:0005524">
    <property type="term" value="F:ATP binding"/>
    <property type="evidence" value="ECO:0007669"/>
    <property type="project" value="UniProtKB-KW"/>
</dbReference>
<keyword evidence="1" id="KW-0496">Mitochondrion</keyword>
<keyword evidence="1" id="KW-0648">Protein biosynthesis</keyword>
<dbReference type="PANTHER" id="PTHR15004">
    <property type="entry name" value="GLUTAMYL-TRNA(GLN) AMIDOTRANSFERASE SUBUNIT C, MITOCHONDRIAL"/>
    <property type="match status" value="1"/>
</dbReference>
<gene>
    <name evidence="1" type="primary">GATC</name>
    <name evidence="2" type="ORF">HS088_TW23G00919</name>
</gene>
<keyword evidence="1" id="KW-0067">ATP-binding</keyword>
<evidence type="ECO:0000313" key="2">
    <source>
        <dbReference type="EMBL" id="KAF5726178.1"/>
    </source>
</evidence>
<dbReference type="GO" id="GO:0032543">
    <property type="term" value="P:mitochondrial translation"/>
    <property type="evidence" value="ECO:0007669"/>
    <property type="project" value="UniProtKB-UniRule"/>
</dbReference>
<keyword evidence="3" id="KW-1185">Reference proteome</keyword>
<dbReference type="Gene3D" id="1.10.20.60">
    <property type="entry name" value="Glu-tRNAGln amidotransferase C subunit, N-terminal domain"/>
    <property type="match status" value="1"/>
</dbReference>
<comment type="catalytic activity">
    <reaction evidence="1">
        <text>L-glutamyl-tRNA(Gln) + L-glutamine + ATP + H2O = L-glutaminyl-tRNA(Gln) + L-glutamate + ADP + phosphate + H(+)</text>
        <dbReference type="Rhea" id="RHEA:17521"/>
        <dbReference type="Rhea" id="RHEA-COMP:9681"/>
        <dbReference type="Rhea" id="RHEA-COMP:9684"/>
        <dbReference type="ChEBI" id="CHEBI:15377"/>
        <dbReference type="ChEBI" id="CHEBI:15378"/>
        <dbReference type="ChEBI" id="CHEBI:29985"/>
        <dbReference type="ChEBI" id="CHEBI:30616"/>
        <dbReference type="ChEBI" id="CHEBI:43474"/>
        <dbReference type="ChEBI" id="CHEBI:58359"/>
        <dbReference type="ChEBI" id="CHEBI:78520"/>
        <dbReference type="ChEBI" id="CHEBI:78521"/>
        <dbReference type="ChEBI" id="CHEBI:456216"/>
    </reaction>
</comment>
<dbReference type="Proteomes" id="UP000593562">
    <property type="component" value="Unassembled WGS sequence"/>
</dbReference>
<dbReference type="GO" id="GO:0030956">
    <property type="term" value="C:glutamyl-tRNA(Gln) amidotransferase complex"/>
    <property type="evidence" value="ECO:0007669"/>
    <property type="project" value="UniProtKB-UniRule"/>
</dbReference>
<dbReference type="HAMAP" id="MF_00122">
    <property type="entry name" value="GatC"/>
    <property type="match status" value="1"/>
</dbReference>
<evidence type="ECO:0000256" key="1">
    <source>
        <dbReference type="HAMAP-Rule" id="MF_03149"/>
    </source>
</evidence>